<dbReference type="Gene3D" id="3.30.750.200">
    <property type="match status" value="1"/>
</dbReference>
<dbReference type="EMBL" id="CACVAR010000083">
    <property type="protein sequence ID" value="CAA6801253.1"/>
    <property type="molecule type" value="Genomic_DNA"/>
</dbReference>
<evidence type="ECO:0000259" key="3">
    <source>
        <dbReference type="PROSITE" id="PS51918"/>
    </source>
</evidence>
<dbReference type="GO" id="GO:0051539">
    <property type="term" value="F:4 iron, 4 sulfur cluster binding"/>
    <property type="evidence" value="ECO:0007669"/>
    <property type="project" value="UniProtKB-UniRule"/>
</dbReference>
<evidence type="ECO:0000313" key="4">
    <source>
        <dbReference type="EMBL" id="CAA6801253.1"/>
    </source>
</evidence>
<organism evidence="4">
    <name type="scientific">uncultured Sulfurovum sp</name>
    <dbReference type="NCBI Taxonomy" id="269237"/>
    <lineage>
        <taxon>Bacteria</taxon>
        <taxon>Pseudomonadati</taxon>
        <taxon>Campylobacterota</taxon>
        <taxon>Epsilonproteobacteria</taxon>
        <taxon>Campylobacterales</taxon>
        <taxon>Sulfurovaceae</taxon>
        <taxon>Sulfurovum</taxon>
        <taxon>environmental samples</taxon>
    </lineage>
</organism>
<dbReference type="GO" id="GO:0046872">
    <property type="term" value="F:metal ion binding"/>
    <property type="evidence" value="ECO:0007669"/>
    <property type="project" value="UniProtKB-UniRule"/>
</dbReference>
<keyword evidence="2" id="KW-0143">Chaperone</keyword>
<proteinExistence type="inferred from homology"/>
<dbReference type="SUPFAM" id="SSF102114">
    <property type="entry name" value="Radical SAM enzymes"/>
    <property type="match status" value="1"/>
</dbReference>
<dbReference type="PANTHER" id="PTHR13932">
    <property type="entry name" value="COPROPORPHYRINIGEN III OXIDASE"/>
    <property type="match status" value="1"/>
</dbReference>
<dbReference type="GO" id="GO:0004109">
    <property type="term" value="F:coproporphyrinogen oxidase activity"/>
    <property type="evidence" value="ECO:0007669"/>
    <property type="project" value="InterPro"/>
</dbReference>
<dbReference type="InterPro" id="IPR034505">
    <property type="entry name" value="Coproporphyrinogen-III_oxidase"/>
</dbReference>
<dbReference type="InterPro" id="IPR058240">
    <property type="entry name" value="rSAM_sf"/>
</dbReference>
<accession>A0A6S6S0M9</accession>
<comment type="function">
    <text evidence="2">Probably acts as a heme chaperone, transferring heme to an unknown acceptor. Binds one molecule of heme per monomer, possibly covalently. Binds 1 [4Fe-4S] cluster. The cluster is coordinated with 3 cysteines and an exchangeable S-adenosyl-L-methionine.</text>
</comment>
<gene>
    <name evidence="4" type="ORF">HELGO_WM33059</name>
</gene>
<keyword evidence="2" id="KW-0004">4Fe-4S</keyword>
<comment type="subcellular location">
    <subcellularLocation>
        <location evidence="2">Cytoplasm</location>
    </subcellularLocation>
</comment>
<keyword evidence="2" id="KW-0349">Heme</keyword>
<reference evidence="4" key="1">
    <citation type="submission" date="2020-01" db="EMBL/GenBank/DDBJ databases">
        <authorList>
            <person name="Meier V. D."/>
            <person name="Meier V D."/>
        </authorList>
    </citation>
    <scope>NUCLEOTIDE SEQUENCE</scope>
    <source>
        <strain evidence="4">HLG_WM_MAG_03</strain>
    </source>
</reference>
<keyword evidence="4" id="KW-0346">Stress response</keyword>
<dbReference type="InterPro" id="IPR004559">
    <property type="entry name" value="HemW-like"/>
</dbReference>
<dbReference type="AlphaFoldDB" id="A0A6S6S0M9"/>
<dbReference type="InterPro" id="IPR006638">
    <property type="entry name" value="Elp3/MiaA/NifB-like_rSAM"/>
</dbReference>
<name>A0A6S6S0M9_9BACT</name>
<dbReference type="Pfam" id="PF04055">
    <property type="entry name" value="Radical_SAM"/>
    <property type="match status" value="1"/>
</dbReference>
<protein>
    <recommendedName>
        <fullName evidence="2">Heme chaperone HemW</fullName>
    </recommendedName>
</protein>
<dbReference type="InterPro" id="IPR007197">
    <property type="entry name" value="rSAM"/>
</dbReference>
<keyword evidence="2" id="KW-0479">Metal-binding</keyword>
<dbReference type="NCBIfam" id="TIGR00539">
    <property type="entry name" value="hemN_rel"/>
    <property type="match status" value="1"/>
</dbReference>
<keyword evidence="2" id="KW-0408">Iron</keyword>
<evidence type="ECO:0000256" key="2">
    <source>
        <dbReference type="RuleBase" id="RU364116"/>
    </source>
</evidence>
<feature type="domain" description="Radical SAM core" evidence="3">
    <location>
        <begin position="1"/>
        <end position="197"/>
    </location>
</feature>
<dbReference type="GO" id="GO:0005737">
    <property type="term" value="C:cytoplasm"/>
    <property type="evidence" value="ECO:0007669"/>
    <property type="project" value="UniProtKB-SubCell"/>
</dbReference>
<dbReference type="PROSITE" id="PS51918">
    <property type="entry name" value="RADICAL_SAM"/>
    <property type="match status" value="1"/>
</dbReference>
<sequence>MISLEKQLKYELKHFNVQANEIETIFIGGGTPSTVNPELYKPIFNILKPLLKKDAEVTSEANPNSATKEWLQGMYNLGVNRISFGVQSFNESKLKALNRAHSPEQAKLAVETASKIGFQNLSLDLIYNYKGDTEELLKHDINEAFKLPINHISAYELTIESGTKFASTPTVRQEDDELAFFVAREITSRGFKHYEISNFGTYQSEHNKGYWNLKNYMGVGSGAVGFKQNIRYYPNTNIDAYIKEPLTIEEEPLTDEELLTEKLFLGLRSNIGIHENILDKEMQKRANFLVEKKKLIKENTNYKNLNYFIADELVLYILG</sequence>
<dbReference type="PANTHER" id="PTHR13932:SF5">
    <property type="entry name" value="RADICAL S-ADENOSYL METHIONINE DOMAIN-CONTAINING PROTEIN 1, MITOCHONDRIAL"/>
    <property type="match status" value="1"/>
</dbReference>
<dbReference type="GO" id="GO:0006779">
    <property type="term" value="P:porphyrin-containing compound biosynthetic process"/>
    <property type="evidence" value="ECO:0007669"/>
    <property type="project" value="InterPro"/>
</dbReference>
<dbReference type="SMART" id="SM00729">
    <property type="entry name" value="Elp3"/>
    <property type="match status" value="1"/>
</dbReference>
<keyword evidence="2" id="KW-0963">Cytoplasm</keyword>
<keyword evidence="2" id="KW-0949">S-adenosyl-L-methionine</keyword>
<comment type="similarity">
    <text evidence="1">Belongs to the anaerobic coproporphyrinogen-III oxidase family. HemW subfamily.</text>
</comment>
<keyword evidence="2" id="KW-0411">Iron-sulfur</keyword>
<evidence type="ECO:0000256" key="1">
    <source>
        <dbReference type="ARBA" id="ARBA00006100"/>
    </source>
</evidence>